<keyword evidence="2" id="KW-1185">Reference proteome</keyword>
<organism evidence="1 2">
    <name type="scientific">Dissostichus mawsoni</name>
    <name type="common">Antarctic cod</name>
    <dbReference type="NCBI Taxonomy" id="36200"/>
    <lineage>
        <taxon>Eukaryota</taxon>
        <taxon>Metazoa</taxon>
        <taxon>Chordata</taxon>
        <taxon>Craniata</taxon>
        <taxon>Vertebrata</taxon>
        <taxon>Euteleostomi</taxon>
        <taxon>Actinopterygii</taxon>
        <taxon>Neopterygii</taxon>
        <taxon>Teleostei</taxon>
        <taxon>Neoteleostei</taxon>
        <taxon>Acanthomorphata</taxon>
        <taxon>Eupercaria</taxon>
        <taxon>Perciformes</taxon>
        <taxon>Notothenioidei</taxon>
        <taxon>Nototheniidae</taxon>
        <taxon>Dissostichus</taxon>
    </lineage>
</organism>
<dbReference type="AlphaFoldDB" id="A0A7J5ZAJ0"/>
<evidence type="ECO:0000313" key="2">
    <source>
        <dbReference type="Proteomes" id="UP000518266"/>
    </source>
</evidence>
<gene>
    <name evidence="1" type="ORF">F7725_012033</name>
</gene>
<reference evidence="1 2" key="1">
    <citation type="submission" date="2020-03" db="EMBL/GenBank/DDBJ databases">
        <title>Dissostichus mawsoni Genome sequencing and assembly.</title>
        <authorList>
            <person name="Park H."/>
        </authorList>
    </citation>
    <scope>NUCLEOTIDE SEQUENCE [LARGE SCALE GENOMIC DNA]</scope>
    <source>
        <strain evidence="1">DM0001</strain>
        <tissue evidence="1">Muscle</tissue>
    </source>
</reference>
<accession>A0A7J5ZAJ0</accession>
<evidence type="ECO:0008006" key="3">
    <source>
        <dbReference type="Google" id="ProtNLM"/>
    </source>
</evidence>
<protein>
    <recommendedName>
        <fullName evidence="3">CCHC-type domain-containing protein</fullName>
    </recommendedName>
</protein>
<dbReference type="EMBL" id="JAAKFY010000004">
    <property type="protein sequence ID" value="KAF3858832.1"/>
    <property type="molecule type" value="Genomic_DNA"/>
</dbReference>
<evidence type="ECO:0000313" key="1">
    <source>
        <dbReference type="EMBL" id="KAF3858832.1"/>
    </source>
</evidence>
<proteinExistence type="predicted"/>
<comment type="caution">
    <text evidence="1">The sequence shown here is derived from an EMBL/GenBank/DDBJ whole genome shotgun (WGS) entry which is preliminary data.</text>
</comment>
<sequence>MSESSHTGSKLDARLKVRLARLRWEERERDFQLRRELESRNVRSQARKALFFCHNPGHLIADCPAWKRKQAATMADEGGIVLSHSGVLAQSNSPHRVCFRKARNRRATHAHSVSPPGPKTKRVSFVLTLVI</sequence>
<dbReference type="Proteomes" id="UP000518266">
    <property type="component" value="Unassembled WGS sequence"/>
</dbReference>
<name>A0A7J5ZAJ0_DISMA</name>